<dbReference type="EMBL" id="JABWDU010000005">
    <property type="protein sequence ID" value="NVD41317.1"/>
    <property type="molecule type" value="Genomic_DNA"/>
</dbReference>
<proteinExistence type="predicted"/>
<name>A0A7Y6Q924_9HYPH</name>
<dbReference type="Pfam" id="PF18735">
    <property type="entry name" value="HEPN_RiboL-PSP"/>
    <property type="match status" value="1"/>
</dbReference>
<keyword evidence="3" id="KW-1185">Reference proteome</keyword>
<dbReference type="Proteomes" id="UP000520198">
    <property type="component" value="Unassembled WGS sequence"/>
</dbReference>
<dbReference type="AlphaFoldDB" id="A0A7Y6Q924"/>
<organism evidence="2 3">
    <name type="scientific">Ensifer oleiphilus</name>
    <dbReference type="NCBI Taxonomy" id="2742698"/>
    <lineage>
        <taxon>Bacteria</taxon>
        <taxon>Pseudomonadati</taxon>
        <taxon>Pseudomonadota</taxon>
        <taxon>Alphaproteobacteria</taxon>
        <taxon>Hyphomicrobiales</taxon>
        <taxon>Rhizobiaceae</taxon>
        <taxon>Sinorhizobium/Ensifer group</taxon>
        <taxon>Ensifer</taxon>
    </lineage>
</organism>
<accession>A0A7Y6Q924</accession>
<evidence type="ECO:0000259" key="1">
    <source>
        <dbReference type="Pfam" id="PF18735"/>
    </source>
</evidence>
<protein>
    <recommendedName>
        <fullName evidence="1">RiboL-PSP-HEPN domain-containing protein</fullName>
    </recommendedName>
</protein>
<comment type="caution">
    <text evidence="2">The sequence shown here is derived from an EMBL/GenBank/DDBJ whole genome shotgun (WGS) entry which is preliminary data.</text>
</comment>
<gene>
    <name evidence="2" type="ORF">HT585_20790</name>
</gene>
<dbReference type="RefSeq" id="WP_176354748.1">
    <property type="nucleotide sequence ID" value="NZ_JABWDU010000005.1"/>
</dbReference>
<sequence length="175" mass="19570">MASLNKSAIVLLCASWETYVEVVALECADRNITAAETPQALLAPIRRMVHKHIRKADDERTWENVTGNGWKEVARSLAEARAAELNTPKSNQVRSLFQDILGIASVERNWLWHRCSNEQVITRLDEFVTLRGAIAHGEVLARGVTKAQVDRAEDMTTRLVSKIEERLTAEGLLPA</sequence>
<evidence type="ECO:0000313" key="3">
    <source>
        <dbReference type="Proteomes" id="UP000520198"/>
    </source>
</evidence>
<reference evidence="2 3" key="1">
    <citation type="submission" date="2020-06" db="EMBL/GenBank/DDBJ databases">
        <authorList>
            <person name="Grouzdev D.S."/>
        </authorList>
    </citation>
    <scope>NUCLEOTIDE SEQUENCE [LARGE SCALE GENOMIC DNA]</scope>
    <source>
        <strain evidence="2 3">HO-A22</strain>
    </source>
</reference>
<feature type="domain" description="RiboL-PSP-HEPN" evidence="1">
    <location>
        <begin position="4"/>
        <end position="167"/>
    </location>
</feature>
<dbReference type="InterPro" id="IPR041519">
    <property type="entry name" value="HEPN_RiboL-PSP"/>
</dbReference>
<evidence type="ECO:0000313" key="2">
    <source>
        <dbReference type="EMBL" id="NVD41317.1"/>
    </source>
</evidence>